<sequence length="61" mass="7427">MLTWGTSVITTNKTVIIFNFIYLFLIMSFLLLDWIYKQNLNKVKKNNKRLKLIEYKLNKKE</sequence>
<keyword evidence="1" id="KW-1133">Transmembrane helix</keyword>
<organism evidence="2 3">
    <name type="scientific">Companilactobacillus zhachilii</name>
    <dbReference type="NCBI Taxonomy" id="2304606"/>
    <lineage>
        <taxon>Bacteria</taxon>
        <taxon>Bacillati</taxon>
        <taxon>Bacillota</taxon>
        <taxon>Bacilli</taxon>
        <taxon>Lactobacillales</taxon>
        <taxon>Lactobacillaceae</taxon>
        <taxon>Companilactobacillus</taxon>
    </lineage>
</organism>
<name>A0A386PUD6_9LACO</name>
<protein>
    <submittedName>
        <fullName evidence="2">Uncharacterized protein</fullName>
    </submittedName>
</protein>
<reference evidence="3" key="1">
    <citation type="submission" date="2018-08" db="EMBL/GenBank/DDBJ databases">
        <title>Genome of Lactobacillus sp. HBUAS52074.</title>
        <authorList>
            <person name="Guo Z."/>
            <person name="Zhang Z.D."/>
        </authorList>
    </citation>
    <scope>NUCLEOTIDE SEQUENCE [LARGE SCALE GENOMIC DNA]</scope>
    <source>
        <strain evidence="3">HBUAS52074</strain>
    </source>
</reference>
<keyword evidence="1" id="KW-0812">Transmembrane</keyword>
<dbReference type="Proteomes" id="UP000267208">
    <property type="component" value="Chromosome"/>
</dbReference>
<evidence type="ECO:0000313" key="3">
    <source>
        <dbReference type="Proteomes" id="UP000267208"/>
    </source>
</evidence>
<feature type="transmembrane region" description="Helical" evidence="1">
    <location>
        <begin position="15"/>
        <end position="36"/>
    </location>
</feature>
<dbReference type="KEGG" id="lzh:D1B17_11195"/>
<proteinExistence type="predicted"/>
<keyword evidence="1" id="KW-0472">Membrane</keyword>
<gene>
    <name evidence="2" type="ORF">D1B17_11195</name>
</gene>
<dbReference type="AlphaFoldDB" id="A0A386PUD6"/>
<dbReference type="EMBL" id="CP031933">
    <property type="protein sequence ID" value="AYE39162.1"/>
    <property type="molecule type" value="Genomic_DNA"/>
</dbReference>
<accession>A0A386PUD6</accession>
<evidence type="ECO:0000256" key="1">
    <source>
        <dbReference type="SAM" id="Phobius"/>
    </source>
</evidence>
<evidence type="ECO:0000313" key="2">
    <source>
        <dbReference type="EMBL" id="AYE39162.1"/>
    </source>
</evidence>
<dbReference type="RefSeq" id="WP_120143498.1">
    <property type="nucleotide sequence ID" value="NZ_CP031933.2"/>
</dbReference>
<keyword evidence="3" id="KW-1185">Reference proteome</keyword>